<proteinExistence type="predicted"/>
<sequence>MDTEKAHAAYMVLYKRLSIFKRLINSPAYQNQLVDEVDASQSTIYRALKQLEDYNLVKKQDGMYAPTTFGEIVYTQYERTDEIVRTFAESKRLLETRQEIGTVLDPSVARDATTLVTGETRLDLVYEYLEEQVSEAAKISGVVPTIFSAMVETYLTQTTANQLDAEFVFGREATEHVKTNLSDEFKTLINTGNFDAYSYSGELPMGVVVITEPVKHVLVVIHDDIGVVRGVIDSKDKAAVTWAIDWYSKHEAESTPLTLS</sequence>
<dbReference type="Pfam" id="PF25213">
    <property type="entry name" value="HVO_A0261_N"/>
    <property type="match status" value="1"/>
</dbReference>
<evidence type="ECO:0000313" key="3">
    <source>
        <dbReference type="EMBL" id="MFC4245410.1"/>
    </source>
</evidence>
<organism evidence="3 4">
    <name type="scientific">Natribaculum luteum</name>
    <dbReference type="NCBI Taxonomy" id="1586232"/>
    <lineage>
        <taxon>Archaea</taxon>
        <taxon>Methanobacteriati</taxon>
        <taxon>Methanobacteriota</taxon>
        <taxon>Stenosarchaea group</taxon>
        <taxon>Halobacteria</taxon>
        <taxon>Halobacteriales</taxon>
        <taxon>Natrialbaceae</taxon>
        <taxon>Natribaculum</taxon>
    </lineage>
</organism>
<dbReference type="Proteomes" id="UP001595821">
    <property type="component" value="Unassembled WGS sequence"/>
</dbReference>
<feature type="domain" description="HVO-A0261-like N-terminal" evidence="2">
    <location>
        <begin position="15"/>
        <end position="85"/>
    </location>
</feature>
<accession>A0ABD5NTW4</accession>
<dbReference type="EMBL" id="JBHSDJ010000002">
    <property type="protein sequence ID" value="MFC4245410.1"/>
    <property type="molecule type" value="Genomic_DNA"/>
</dbReference>
<dbReference type="Gene3D" id="1.10.10.10">
    <property type="entry name" value="Winged helix-like DNA-binding domain superfamily/Winged helix DNA-binding domain"/>
    <property type="match status" value="1"/>
</dbReference>
<evidence type="ECO:0000259" key="1">
    <source>
        <dbReference type="Pfam" id="PF08350"/>
    </source>
</evidence>
<dbReference type="SUPFAM" id="SSF46785">
    <property type="entry name" value="Winged helix' DNA-binding domain"/>
    <property type="match status" value="1"/>
</dbReference>
<name>A0ABD5NTW4_9EURY</name>
<comment type="caution">
    <text evidence="3">The sequence shown here is derived from an EMBL/GenBank/DDBJ whole genome shotgun (WGS) entry which is preliminary data.</text>
</comment>
<feature type="domain" description="Methanogenesis regulatory protein FilR1 middle" evidence="1">
    <location>
        <begin position="127"/>
        <end position="250"/>
    </location>
</feature>
<gene>
    <name evidence="3" type="ORF">ACFOZ7_00070</name>
</gene>
<evidence type="ECO:0000259" key="2">
    <source>
        <dbReference type="Pfam" id="PF25213"/>
    </source>
</evidence>
<reference evidence="3 4" key="1">
    <citation type="journal article" date="2014" name="Int. J. Syst. Evol. Microbiol.">
        <title>Complete genome sequence of Corynebacterium casei LMG S-19264T (=DSM 44701T), isolated from a smear-ripened cheese.</title>
        <authorList>
            <consortium name="US DOE Joint Genome Institute (JGI-PGF)"/>
            <person name="Walter F."/>
            <person name="Albersmeier A."/>
            <person name="Kalinowski J."/>
            <person name="Ruckert C."/>
        </authorList>
    </citation>
    <scope>NUCLEOTIDE SEQUENCE [LARGE SCALE GENOMIC DNA]</scope>
    <source>
        <strain evidence="3 4">IBRC-M 10912</strain>
    </source>
</reference>
<dbReference type="Pfam" id="PF08350">
    <property type="entry name" value="FilR1_middle"/>
    <property type="match status" value="1"/>
</dbReference>
<dbReference type="InterPro" id="IPR036390">
    <property type="entry name" value="WH_DNA-bd_sf"/>
</dbReference>
<dbReference type="InterPro" id="IPR036388">
    <property type="entry name" value="WH-like_DNA-bd_sf"/>
</dbReference>
<dbReference type="AlphaFoldDB" id="A0ABD5NTW4"/>
<dbReference type="GeneID" id="71856204"/>
<dbReference type="RefSeq" id="WP_246975203.1">
    <property type="nucleotide sequence ID" value="NZ_CP095398.1"/>
</dbReference>
<dbReference type="InterPro" id="IPR013561">
    <property type="entry name" value="FilR1_middle_dom"/>
</dbReference>
<dbReference type="InterPro" id="IPR011991">
    <property type="entry name" value="ArsR-like_HTH"/>
</dbReference>
<dbReference type="InterPro" id="IPR057527">
    <property type="entry name" value="HVO_A0261-like_N"/>
</dbReference>
<evidence type="ECO:0000313" key="4">
    <source>
        <dbReference type="Proteomes" id="UP001595821"/>
    </source>
</evidence>
<dbReference type="CDD" id="cd00090">
    <property type="entry name" value="HTH_ARSR"/>
    <property type="match status" value="1"/>
</dbReference>
<protein>
    <submittedName>
        <fullName evidence="3">Helix-turn-helix transcriptional regulator</fullName>
    </submittedName>
</protein>